<name>A0ABV5VQG8_9BACL</name>
<keyword evidence="1" id="KW-0805">Transcription regulation</keyword>
<dbReference type="PROSITE" id="PS01124">
    <property type="entry name" value="HTH_ARAC_FAMILY_2"/>
    <property type="match status" value="1"/>
</dbReference>
<feature type="domain" description="HTH araC/xylS-type" evidence="6">
    <location>
        <begin position="439"/>
        <end position="538"/>
    </location>
</feature>
<sequence length="544" mass="60112">MYTLLIVDGNPNSRERVAGLLNWRALGFQVTGSFSDGLEALQEAERSRPDIVLADMRLTAMGGWELGRRIRERHPGVKLVLMGERNAFEESRSDIGLETEQCVWTPFGEEELREAVMAAADGLARERQAAEREEALRREMKRSLPLHRERLLRELFLGFWDGLPAERLRSRLAFCDMNLPAAGRYRVLLLQSDDGGSAGETSLPDSARLARALEERFAARGNLGWPQPVPMTDSGVAMLAGGEAEDPDTELLLQLIGEAAELVGEPLRSGLSVGISRPGPLSGVAGLYAETVRSLEAGSCGDGTRVVAADEQLGECDDRCRELAGSAERMVRDMRGLVFSDKTPDTEALLKRYLGTSEAVLPDSEAKPFMLLLSSALQRVYVECGKSVNGHILLFLSLWNKLDTATGPVQSRTVIDPLIALARRQLFDEHRAVCEQAVKDMKRFIMKRFMEPITVRRIADEAKMSVNHANAVFQYKTGRKLLDYLTEYRMEKAKSLLRGTDLDMAAIAEQTGFGGGAARFGLAFQAYAGLTPEAYREAVEQSER</sequence>
<evidence type="ECO:0000313" key="9">
    <source>
        <dbReference type="Proteomes" id="UP001589619"/>
    </source>
</evidence>
<protein>
    <submittedName>
        <fullName evidence="8">Helix-turn-helix domain-containing protein</fullName>
    </submittedName>
</protein>
<evidence type="ECO:0000256" key="5">
    <source>
        <dbReference type="SAM" id="Coils"/>
    </source>
</evidence>
<organism evidence="8 9">
    <name type="scientific">Paenibacillus hodogayensis</name>
    <dbReference type="NCBI Taxonomy" id="279208"/>
    <lineage>
        <taxon>Bacteria</taxon>
        <taxon>Bacillati</taxon>
        <taxon>Bacillota</taxon>
        <taxon>Bacilli</taxon>
        <taxon>Bacillales</taxon>
        <taxon>Paenibacillaceae</taxon>
        <taxon>Paenibacillus</taxon>
    </lineage>
</organism>
<evidence type="ECO:0000259" key="6">
    <source>
        <dbReference type="PROSITE" id="PS01124"/>
    </source>
</evidence>
<evidence type="ECO:0000256" key="1">
    <source>
        <dbReference type="ARBA" id="ARBA00023015"/>
    </source>
</evidence>
<dbReference type="SUPFAM" id="SSF46689">
    <property type="entry name" value="Homeodomain-like"/>
    <property type="match status" value="1"/>
</dbReference>
<evidence type="ECO:0000259" key="7">
    <source>
        <dbReference type="PROSITE" id="PS50110"/>
    </source>
</evidence>
<dbReference type="Pfam" id="PF12833">
    <property type="entry name" value="HTH_18"/>
    <property type="match status" value="1"/>
</dbReference>
<dbReference type="PROSITE" id="PS50110">
    <property type="entry name" value="RESPONSE_REGULATORY"/>
    <property type="match status" value="1"/>
</dbReference>
<keyword evidence="3" id="KW-0804">Transcription</keyword>
<evidence type="ECO:0000256" key="3">
    <source>
        <dbReference type="ARBA" id="ARBA00023163"/>
    </source>
</evidence>
<dbReference type="Gene3D" id="3.40.50.2300">
    <property type="match status" value="1"/>
</dbReference>
<dbReference type="SMART" id="SM00342">
    <property type="entry name" value="HTH_ARAC"/>
    <property type="match status" value="1"/>
</dbReference>
<dbReference type="InterPro" id="IPR011006">
    <property type="entry name" value="CheY-like_superfamily"/>
</dbReference>
<dbReference type="Proteomes" id="UP001589619">
    <property type="component" value="Unassembled WGS sequence"/>
</dbReference>
<reference evidence="8 9" key="1">
    <citation type="submission" date="2024-09" db="EMBL/GenBank/DDBJ databases">
        <authorList>
            <person name="Sun Q."/>
            <person name="Mori K."/>
        </authorList>
    </citation>
    <scope>NUCLEOTIDE SEQUENCE [LARGE SCALE GENOMIC DNA]</scope>
    <source>
        <strain evidence="8 9">JCM 12520</strain>
    </source>
</reference>
<dbReference type="Pfam" id="PF00072">
    <property type="entry name" value="Response_reg"/>
    <property type="match status" value="1"/>
</dbReference>
<dbReference type="PANTHER" id="PTHR43280:SF28">
    <property type="entry name" value="HTH-TYPE TRANSCRIPTIONAL ACTIVATOR RHAS"/>
    <property type="match status" value="1"/>
</dbReference>
<dbReference type="InterPro" id="IPR018060">
    <property type="entry name" value="HTH_AraC"/>
</dbReference>
<dbReference type="InterPro" id="IPR009057">
    <property type="entry name" value="Homeodomain-like_sf"/>
</dbReference>
<dbReference type="InterPro" id="IPR001789">
    <property type="entry name" value="Sig_transdc_resp-reg_receiver"/>
</dbReference>
<dbReference type="PANTHER" id="PTHR43280">
    <property type="entry name" value="ARAC-FAMILY TRANSCRIPTIONAL REGULATOR"/>
    <property type="match status" value="1"/>
</dbReference>
<dbReference type="Gene3D" id="1.10.10.60">
    <property type="entry name" value="Homeodomain-like"/>
    <property type="match status" value="2"/>
</dbReference>
<keyword evidence="2" id="KW-0238">DNA-binding</keyword>
<keyword evidence="9" id="KW-1185">Reference proteome</keyword>
<evidence type="ECO:0000256" key="2">
    <source>
        <dbReference type="ARBA" id="ARBA00023125"/>
    </source>
</evidence>
<feature type="modified residue" description="4-aspartylphosphate" evidence="4">
    <location>
        <position position="55"/>
    </location>
</feature>
<proteinExistence type="predicted"/>
<evidence type="ECO:0000256" key="4">
    <source>
        <dbReference type="PROSITE-ProRule" id="PRU00169"/>
    </source>
</evidence>
<keyword evidence="4" id="KW-0597">Phosphoprotein</keyword>
<dbReference type="EMBL" id="JBHMAG010000003">
    <property type="protein sequence ID" value="MFB9750410.1"/>
    <property type="molecule type" value="Genomic_DNA"/>
</dbReference>
<feature type="coiled-coil region" evidence="5">
    <location>
        <begin position="113"/>
        <end position="143"/>
    </location>
</feature>
<dbReference type="SMART" id="SM00448">
    <property type="entry name" value="REC"/>
    <property type="match status" value="1"/>
</dbReference>
<accession>A0ABV5VQG8</accession>
<keyword evidence="5" id="KW-0175">Coiled coil</keyword>
<evidence type="ECO:0000313" key="8">
    <source>
        <dbReference type="EMBL" id="MFB9750410.1"/>
    </source>
</evidence>
<feature type="domain" description="Response regulatory" evidence="7">
    <location>
        <begin position="3"/>
        <end position="120"/>
    </location>
</feature>
<gene>
    <name evidence="8" type="ORF">ACFFNY_02405</name>
</gene>
<dbReference type="SUPFAM" id="SSF52172">
    <property type="entry name" value="CheY-like"/>
    <property type="match status" value="1"/>
</dbReference>
<dbReference type="RefSeq" id="WP_344907265.1">
    <property type="nucleotide sequence ID" value="NZ_BAAAYO010000005.1"/>
</dbReference>
<comment type="caution">
    <text evidence="8">The sequence shown here is derived from an EMBL/GenBank/DDBJ whole genome shotgun (WGS) entry which is preliminary data.</text>
</comment>